<accession>A0A166T8V8</accession>
<protein>
    <submittedName>
        <fullName evidence="2">Uncharacterized protein</fullName>
    </submittedName>
</protein>
<feature type="compositionally biased region" description="Basic and acidic residues" evidence="1">
    <location>
        <begin position="163"/>
        <end position="192"/>
    </location>
</feature>
<reference evidence="2" key="1">
    <citation type="journal article" date="2016" name="Mol. Biol. Evol.">
        <title>Comparative Genomics of Early-Diverging Mushroom-Forming Fungi Provides Insights into the Origins of Lignocellulose Decay Capabilities.</title>
        <authorList>
            <person name="Nagy L.G."/>
            <person name="Riley R."/>
            <person name="Tritt A."/>
            <person name="Adam C."/>
            <person name="Daum C."/>
            <person name="Floudas D."/>
            <person name="Sun H."/>
            <person name="Yadav J.S."/>
            <person name="Pangilinan J."/>
            <person name="Larsson K.H."/>
            <person name="Matsuura K."/>
            <person name="Barry K."/>
            <person name="Labutti K."/>
            <person name="Kuo R."/>
            <person name="Ohm R.A."/>
            <person name="Bhattacharya S.S."/>
            <person name="Shirouzu T."/>
            <person name="Yoshinaga Y."/>
            <person name="Martin F.M."/>
            <person name="Grigoriev I.V."/>
            <person name="Hibbett D.S."/>
        </authorList>
    </citation>
    <scope>NUCLEOTIDE SEQUENCE [LARGE SCALE GENOMIC DNA]</scope>
    <source>
        <strain evidence="2">CBS 109695</strain>
    </source>
</reference>
<gene>
    <name evidence="2" type="ORF">FIBSPDRAFT_884264</name>
</gene>
<dbReference type="AlphaFoldDB" id="A0A166T8V8"/>
<proteinExistence type="predicted"/>
<evidence type="ECO:0000313" key="2">
    <source>
        <dbReference type="EMBL" id="KZP30353.1"/>
    </source>
</evidence>
<feature type="region of interest" description="Disordered" evidence="1">
    <location>
        <begin position="142"/>
        <end position="198"/>
    </location>
</feature>
<dbReference type="EMBL" id="KV417494">
    <property type="protein sequence ID" value="KZP30353.1"/>
    <property type="molecule type" value="Genomic_DNA"/>
</dbReference>
<name>A0A166T8V8_9AGAM</name>
<feature type="compositionally biased region" description="Gly residues" evidence="1">
    <location>
        <begin position="142"/>
        <end position="154"/>
    </location>
</feature>
<evidence type="ECO:0000256" key="1">
    <source>
        <dbReference type="SAM" id="MobiDB-lite"/>
    </source>
</evidence>
<sequence length="285" mass="31087">MRRLACGNLDCCTGNIGGIGSPAGAAEASAVRERLWRSGNAFGVYAAPLKHGGVTPYTWRVHGGWLVHGWLGGFGGARVGGRQRDNSACWCRQCNMHIKIDTPYTLRVHGVWVLASHPAGPQCPLDRKHQFKCPARFESTQGLGGGQVGDGGNNRQGWTGEVTSRDGLGDQTARWEDNRGGDLARGSEQDRNNEEEEEEIVGVEISSPTLDHCHKVSIASGFPGFLFLLSFHVVWALCHQGLHDVHLLGEFGLLEEPIAIHIVHKIINETTLINLDSNLLIEYQN</sequence>
<organism evidence="2">
    <name type="scientific">Athelia psychrophila</name>
    <dbReference type="NCBI Taxonomy" id="1759441"/>
    <lineage>
        <taxon>Eukaryota</taxon>
        <taxon>Fungi</taxon>
        <taxon>Dikarya</taxon>
        <taxon>Basidiomycota</taxon>
        <taxon>Agaricomycotina</taxon>
        <taxon>Agaricomycetes</taxon>
        <taxon>Agaricomycetidae</taxon>
        <taxon>Atheliales</taxon>
        <taxon>Atheliaceae</taxon>
        <taxon>Athelia</taxon>
    </lineage>
</organism>